<protein>
    <recommendedName>
        <fullName evidence="9">CvpA family protein</fullName>
    </recommendedName>
</protein>
<keyword evidence="8" id="KW-1185">Reference proteome</keyword>
<comment type="subcellular location">
    <subcellularLocation>
        <location evidence="1">Membrane</location>
        <topology evidence="1">Multi-pass membrane protein</topology>
    </subcellularLocation>
</comment>
<feature type="transmembrane region" description="Helical" evidence="6">
    <location>
        <begin position="168"/>
        <end position="195"/>
    </location>
</feature>
<feature type="transmembrane region" description="Helical" evidence="6">
    <location>
        <begin position="33"/>
        <end position="56"/>
    </location>
</feature>
<feature type="transmembrane region" description="Helical" evidence="6">
    <location>
        <begin position="7"/>
        <end position="27"/>
    </location>
</feature>
<organism evidence="7 8">
    <name type="scientific">Catonella morbi ATCC 51271</name>
    <dbReference type="NCBI Taxonomy" id="592026"/>
    <lineage>
        <taxon>Bacteria</taxon>
        <taxon>Bacillati</taxon>
        <taxon>Bacillota</taxon>
        <taxon>Clostridia</taxon>
        <taxon>Lachnospirales</taxon>
        <taxon>Lachnospiraceae</taxon>
        <taxon>Catonella</taxon>
    </lineage>
</organism>
<evidence type="ECO:0000256" key="3">
    <source>
        <dbReference type="ARBA" id="ARBA00022989"/>
    </source>
</evidence>
<accession>V2XMU4</accession>
<dbReference type="HOGENOM" id="CLU_079301_0_0_9"/>
<evidence type="ECO:0000256" key="4">
    <source>
        <dbReference type="ARBA" id="ARBA00023136"/>
    </source>
</evidence>
<feature type="transmembrane region" description="Helical" evidence="6">
    <location>
        <begin position="215"/>
        <end position="240"/>
    </location>
</feature>
<name>V2XMU4_9FIRM</name>
<keyword evidence="2 6" id="KW-0812">Transmembrane</keyword>
<evidence type="ECO:0000313" key="7">
    <source>
        <dbReference type="EMBL" id="ESL03504.1"/>
    </source>
</evidence>
<dbReference type="AlphaFoldDB" id="V2XMU4"/>
<dbReference type="eggNOG" id="ENOG5032RY3">
    <property type="taxonomic scope" value="Bacteria"/>
</dbReference>
<dbReference type="GO" id="GO:0016020">
    <property type="term" value="C:membrane"/>
    <property type="evidence" value="ECO:0007669"/>
    <property type="project" value="UniProtKB-SubCell"/>
</dbReference>
<evidence type="ECO:0008006" key="9">
    <source>
        <dbReference type="Google" id="ProtNLM"/>
    </source>
</evidence>
<evidence type="ECO:0000256" key="1">
    <source>
        <dbReference type="ARBA" id="ARBA00004141"/>
    </source>
</evidence>
<dbReference type="STRING" id="592026.GCWU0000282_001216"/>
<feature type="region of interest" description="Disordered" evidence="5">
    <location>
        <begin position="85"/>
        <end position="112"/>
    </location>
</feature>
<dbReference type="OrthoDB" id="2083110at2"/>
<evidence type="ECO:0000256" key="2">
    <source>
        <dbReference type="ARBA" id="ARBA00022692"/>
    </source>
</evidence>
<evidence type="ECO:0000256" key="5">
    <source>
        <dbReference type="SAM" id="MobiDB-lite"/>
    </source>
</evidence>
<evidence type="ECO:0000313" key="8">
    <source>
        <dbReference type="Proteomes" id="UP000018227"/>
    </source>
</evidence>
<comment type="caution">
    <text evidence="7">The sequence shown here is derived from an EMBL/GenBank/DDBJ whole genome shotgun (WGS) entry which is preliminary data.</text>
</comment>
<feature type="compositionally biased region" description="Basic residues" evidence="5">
    <location>
        <begin position="100"/>
        <end position="112"/>
    </location>
</feature>
<sequence length="274" mass="30869">MNSLEYTMSNFILIMVVVIFAACFYVGSRRGLVRTVFGLFSSIVVLLAGTVISPVISNQLRNNEKIFNAVSERIEKSLENYQKGNEKTVEDKKENPIKDKGKKNSKKSKKKNIKEAKNDVKFSADEFYIPTDILGNNKAVEEIVSDILKNEHFTRAKEEIQKEVNHRVAIYLTGIVINSGTFILVYLLLSVGLFVLSHVLNIISKLPVLNELNRVGGGIAGLFQGLVIIWLIFTLMIIFIDKPFIQDGMRQIEGNIFLKLLYESNIIAKVIGLK</sequence>
<proteinExistence type="predicted"/>
<keyword evidence="4 6" id="KW-0472">Membrane</keyword>
<feature type="compositionally biased region" description="Basic and acidic residues" evidence="5">
    <location>
        <begin position="85"/>
        <end position="99"/>
    </location>
</feature>
<dbReference type="Proteomes" id="UP000018227">
    <property type="component" value="Unassembled WGS sequence"/>
</dbReference>
<dbReference type="EMBL" id="ACIL03000009">
    <property type="protein sequence ID" value="ESL03504.1"/>
    <property type="molecule type" value="Genomic_DNA"/>
</dbReference>
<gene>
    <name evidence="7" type="ORF">GCWU0000282_001216</name>
</gene>
<keyword evidence="3 6" id="KW-1133">Transmembrane helix</keyword>
<dbReference type="Pfam" id="PF02674">
    <property type="entry name" value="Colicin_V"/>
    <property type="match status" value="1"/>
</dbReference>
<evidence type="ECO:0000256" key="6">
    <source>
        <dbReference type="SAM" id="Phobius"/>
    </source>
</evidence>
<dbReference type="InterPro" id="IPR003825">
    <property type="entry name" value="Colicin-V_CvpA"/>
</dbReference>
<dbReference type="GO" id="GO:0009403">
    <property type="term" value="P:toxin biosynthetic process"/>
    <property type="evidence" value="ECO:0007669"/>
    <property type="project" value="InterPro"/>
</dbReference>
<reference evidence="7 8" key="1">
    <citation type="submission" date="2013-06" db="EMBL/GenBank/DDBJ databases">
        <authorList>
            <person name="Weinstock G."/>
            <person name="Sodergren E."/>
            <person name="Clifton S."/>
            <person name="Fulton L."/>
            <person name="Fulton B."/>
            <person name="Courtney L."/>
            <person name="Fronick C."/>
            <person name="Harrison M."/>
            <person name="Strong C."/>
            <person name="Farmer C."/>
            <person name="Delahaunty K."/>
            <person name="Markovic C."/>
            <person name="Hall O."/>
            <person name="Minx P."/>
            <person name="Tomlinson C."/>
            <person name="Mitreva M."/>
            <person name="Nelson J."/>
            <person name="Hou S."/>
            <person name="Wollam A."/>
            <person name="Pepin K.H."/>
            <person name="Johnson M."/>
            <person name="Bhonagiri V."/>
            <person name="Nash W.E."/>
            <person name="Warren W."/>
            <person name="Chinwalla A."/>
            <person name="Mardis E.R."/>
            <person name="Wilson R.K."/>
        </authorList>
    </citation>
    <scope>NUCLEOTIDE SEQUENCE [LARGE SCALE GENOMIC DNA]</scope>
    <source>
        <strain evidence="7 8">ATCC 51271</strain>
    </source>
</reference>